<dbReference type="EMBL" id="STGW01000008">
    <property type="protein sequence ID" value="THV11253.1"/>
    <property type="molecule type" value="Genomic_DNA"/>
</dbReference>
<evidence type="ECO:0000259" key="6">
    <source>
        <dbReference type="Pfam" id="PF05175"/>
    </source>
</evidence>
<sequence length="256" mass="26748">MPDPLLVARLRAAGCVFAEDEAELLEDAASDPVQREVLVRRREAGEPLEYVVGWAAFDGLRVAVAPGVFIPRQRTAYLVELAAAHLAGTSGPLALDLCCGSGALGLALARRSPGLRLHAVDIDPVAVACAQVNLAGVGGQAVVGDLTSPLPRGLTGSVDVVLANVPYVPTRAVDLMPADSREHEPRFTVDGGADGLDLLRRVAIEARDWLRPDGLLLAEVADDQLDAATAAFAAAGLAPTTHHDPERETTALAGRR</sequence>
<dbReference type="CDD" id="cd02440">
    <property type="entry name" value="AdoMet_MTases"/>
    <property type="match status" value="1"/>
</dbReference>
<dbReference type="PANTHER" id="PTHR18895">
    <property type="entry name" value="HEMK METHYLTRANSFERASE"/>
    <property type="match status" value="1"/>
</dbReference>
<keyword evidence="4" id="KW-0949">S-adenosyl-L-methionine</keyword>
<dbReference type="NCBIfam" id="TIGR00536">
    <property type="entry name" value="hemK_fam"/>
    <property type="match status" value="1"/>
</dbReference>
<protein>
    <recommendedName>
        <fullName evidence="1">peptide chain release factor N(5)-glutamine methyltransferase</fullName>
        <ecNumber evidence="1">2.1.1.297</ecNumber>
    </recommendedName>
</protein>
<keyword evidence="8" id="KW-1185">Reference proteome</keyword>
<dbReference type="NCBIfam" id="TIGR03704">
    <property type="entry name" value="PrmC_rel_meth"/>
    <property type="match status" value="1"/>
</dbReference>
<evidence type="ECO:0000313" key="8">
    <source>
        <dbReference type="Proteomes" id="UP000307087"/>
    </source>
</evidence>
<dbReference type="SUPFAM" id="SSF53335">
    <property type="entry name" value="S-adenosyl-L-methionine-dependent methyltransferases"/>
    <property type="match status" value="1"/>
</dbReference>
<dbReference type="InterPro" id="IPR007848">
    <property type="entry name" value="Small_mtfrase_dom"/>
</dbReference>
<name>A0A4S8N556_9ACTN</name>
<dbReference type="OrthoDB" id="9800643at2"/>
<dbReference type="Pfam" id="PF05175">
    <property type="entry name" value="MTS"/>
    <property type="match status" value="1"/>
</dbReference>
<comment type="caution">
    <text evidence="7">The sequence shown here is derived from an EMBL/GenBank/DDBJ whole genome shotgun (WGS) entry which is preliminary data.</text>
</comment>
<accession>A0A4S8N556</accession>
<comment type="catalytic activity">
    <reaction evidence="5">
        <text>L-glutaminyl-[peptide chain release factor] + S-adenosyl-L-methionine = N(5)-methyl-L-glutaminyl-[peptide chain release factor] + S-adenosyl-L-homocysteine + H(+)</text>
        <dbReference type="Rhea" id="RHEA:42896"/>
        <dbReference type="Rhea" id="RHEA-COMP:10271"/>
        <dbReference type="Rhea" id="RHEA-COMP:10272"/>
        <dbReference type="ChEBI" id="CHEBI:15378"/>
        <dbReference type="ChEBI" id="CHEBI:30011"/>
        <dbReference type="ChEBI" id="CHEBI:57856"/>
        <dbReference type="ChEBI" id="CHEBI:59789"/>
        <dbReference type="ChEBI" id="CHEBI:61891"/>
        <dbReference type="EC" id="2.1.1.297"/>
    </reaction>
</comment>
<keyword evidence="2" id="KW-0489">Methyltransferase</keyword>
<dbReference type="Proteomes" id="UP000307087">
    <property type="component" value="Unassembled WGS sequence"/>
</dbReference>
<reference evidence="7 8" key="1">
    <citation type="journal article" date="2009" name="Int. J. Syst. Evol. Microbiol.">
        <title>Nocardioides caeni sp. nov., isolated from wastewater.</title>
        <authorList>
            <person name="Yoon J.H."/>
            <person name="Kang S.J."/>
            <person name="Park S."/>
            <person name="Kim W."/>
            <person name="Oh T.K."/>
        </authorList>
    </citation>
    <scope>NUCLEOTIDE SEQUENCE [LARGE SCALE GENOMIC DNA]</scope>
    <source>
        <strain evidence="7 8">DSM 23134</strain>
    </source>
</reference>
<dbReference type="InterPro" id="IPR050320">
    <property type="entry name" value="N5-glutamine_MTase"/>
</dbReference>
<evidence type="ECO:0000256" key="5">
    <source>
        <dbReference type="ARBA" id="ARBA00048391"/>
    </source>
</evidence>
<organism evidence="7 8">
    <name type="scientific">Nocardioides caeni</name>
    <dbReference type="NCBI Taxonomy" id="574700"/>
    <lineage>
        <taxon>Bacteria</taxon>
        <taxon>Bacillati</taxon>
        <taxon>Actinomycetota</taxon>
        <taxon>Actinomycetes</taxon>
        <taxon>Propionibacteriales</taxon>
        <taxon>Nocardioidaceae</taxon>
        <taxon>Nocardioides</taxon>
    </lineage>
</organism>
<gene>
    <name evidence="7" type="ORF">E9934_13290</name>
</gene>
<dbReference type="EC" id="2.1.1.297" evidence="1"/>
<dbReference type="GO" id="GO:0032259">
    <property type="term" value="P:methylation"/>
    <property type="evidence" value="ECO:0007669"/>
    <property type="project" value="UniProtKB-KW"/>
</dbReference>
<evidence type="ECO:0000256" key="1">
    <source>
        <dbReference type="ARBA" id="ARBA00012771"/>
    </source>
</evidence>
<evidence type="ECO:0000256" key="4">
    <source>
        <dbReference type="ARBA" id="ARBA00022691"/>
    </source>
</evidence>
<evidence type="ECO:0000256" key="2">
    <source>
        <dbReference type="ARBA" id="ARBA00022603"/>
    </source>
</evidence>
<keyword evidence="3" id="KW-0808">Transferase</keyword>
<dbReference type="PANTHER" id="PTHR18895:SF74">
    <property type="entry name" value="MTRF1L RELEASE FACTOR GLUTAMINE METHYLTRANSFERASE"/>
    <property type="match status" value="1"/>
</dbReference>
<dbReference type="InterPro" id="IPR022446">
    <property type="entry name" value="MeTrfrase_put"/>
</dbReference>
<evidence type="ECO:0000313" key="7">
    <source>
        <dbReference type="EMBL" id="THV11253.1"/>
    </source>
</evidence>
<dbReference type="Gene3D" id="3.40.50.150">
    <property type="entry name" value="Vaccinia Virus protein VP39"/>
    <property type="match status" value="1"/>
</dbReference>
<dbReference type="GO" id="GO:0102559">
    <property type="term" value="F:peptide chain release factor N(5)-glutamine methyltransferase activity"/>
    <property type="evidence" value="ECO:0007669"/>
    <property type="project" value="UniProtKB-EC"/>
</dbReference>
<feature type="domain" description="Methyltransferase small" evidence="6">
    <location>
        <begin position="77"/>
        <end position="172"/>
    </location>
</feature>
<proteinExistence type="predicted"/>
<dbReference type="InterPro" id="IPR004556">
    <property type="entry name" value="HemK-like"/>
</dbReference>
<dbReference type="RefSeq" id="WP_136563375.1">
    <property type="nucleotide sequence ID" value="NZ_BAABLS010000006.1"/>
</dbReference>
<evidence type="ECO:0000256" key="3">
    <source>
        <dbReference type="ARBA" id="ARBA00022679"/>
    </source>
</evidence>
<dbReference type="AlphaFoldDB" id="A0A4S8N556"/>
<dbReference type="InterPro" id="IPR029063">
    <property type="entry name" value="SAM-dependent_MTases_sf"/>
</dbReference>